<dbReference type="Pfam" id="PF04820">
    <property type="entry name" value="Trp_halogenase"/>
    <property type="match status" value="2"/>
</dbReference>
<dbReference type="PANTHER" id="PTHR43747">
    <property type="entry name" value="FAD-BINDING PROTEIN"/>
    <property type="match status" value="1"/>
</dbReference>
<dbReference type="EMBL" id="JBELQC010000002">
    <property type="protein sequence ID" value="MFL9841840.1"/>
    <property type="molecule type" value="Genomic_DNA"/>
</dbReference>
<dbReference type="Gene3D" id="3.50.50.60">
    <property type="entry name" value="FAD/NAD(P)-binding domain"/>
    <property type="match status" value="2"/>
</dbReference>
<protein>
    <submittedName>
        <fullName evidence="1">Tryptophan 7-halogenase</fullName>
    </submittedName>
</protein>
<gene>
    <name evidence="1" type="ORF">ABS767_12770</name>
</gene>
<name>A0ABW8YPJ1_9SPHN</name>
<organism evidence="1 2">
    <name type="scientific">Sphingomonas plantiphila</name>
    <dbReference type="NCBI Taxonomy" id="3163295"/>
    <lineage>
        <taxon>Bacteria</taxon>
        <taxon>Pseudomonadati</taxon>
        <taxon>Pseudomonadota</taxon>
        <taxon>Alphaproteobacteria</taxon>
        <taxon>Sphingomonadales</taxon>
        <taxon>Sphingomonadaceae</taxon>
        <taxon>Sphingomonas</taxon>
    </lineage>
</organism>
<sequence>MTARAIRSICVVGDGVVGLSAAAAFARALPAVAVTIVPAEPDPAAVAEIQCATWPSIHRFHAAIGLDEQELVRAGVATHLLGTRFVDWPDGGDDWVHGFGEHGLKAGTIPFHSLWHRASRAAEAAPFWHYSAAAVLGAAGKFTHPSRDPASPLGGFLYALRIDPLRYRARLAALTAPLLRHAPFASAEHGDGGAIAAVTTADGERVTADLYLDCSGPQALLRHREDRAFDSWGDWLPGRTMVASDVAGGAIDPLDHAERVAGGWRWHSALADRTRVIALGEDEGGVAVRFGCRTPWTANVLAIGDAATAIDPLFGTALHLAQDAILLALELLPGRDFGRVEIAEYNRRCDATRVRMRDFHALHHLRSARRPLPDGLARTLEQFERRGRLPPSEAEPFETDAWIAALLGLGVTPHAADPVSGSIDLARVTHAMAALATRLTEAAERVPPYPQLLARLRAG</sequence>
<reference evidence="1 2" key="1">
    <citation type="submission" date="2024-06" db="EMBL/GenBank/DDBJ databases">
        <authorList>
            <person name="Kaempfer P."/>
            <person name="Viver T."/>
        </authorList>
    </citation>
    <scope>NUCLEOTIDE SEQUENCE [LARGE SCALE GENOMIC DNA]</scope>
    <source>
        <strain evidence="1 2">ST-64</strain>
    </source>
</reference>
<accession>A0ABW8YPJ1</accession>
<dbReference type="SUPFAM" id="SSF51905">
    <property type="entry name" value="FAD/NAD(P)-binding domain"/>
    <property type="match status" value="1"/>
</dbReference>
<proteinExistence type="predicted"/>
<keyword evidence="2" id="KW-1185">Reference proteome</keyword>
<comment type="caution">
    <text evidence="1">The sequence shown here is derived from an EMBL/GenBank/DDBJ whole genome shotgun (WGS) entry which is preliminary data.</text>
</comment>
<dbReference type="RefSeq" id="WP_408078925.1">
    <property type="nucleotide sequence ID" value="NZ_JBELQC010000002.1"/>
</dbReference>
<evidence type="ECO:0000313" key="2">
    <source>
        <dbReference type="Proteomes" id="UP001629244"/>
    </source>
</evidence>
<dbReference type="Proteomes" id="UP001629244">
    <property type="component" value="Unassembled WGS sequence"/>
</dbReference>
<dbReference type="PANTHER" id="PTHR43747:SF4">
    <property type="entry name" value="FLAVIN-DEPENDENT TRYPTOPHAN HALOGENASE"/>
    <property type="match status" value="1"/>
</dbReference>
<dbReference type="InterPro" id="IPR006905">
    <property type="entry name" value="Flavin_halogenase"/>
</dbReference>
<evidence type="ECO:0000313" key="1">
    <source>
        <dbReference type="EMBL" id="MFL9841840.1"/>
    </source>
</evidence>
<dbReference type="InterPro" id="IPR036188">
    <property type="entry name" value="FAD/NAD-bd_sf"/>
</dbReference>
<dbReference type="InterPro" id="IPR050816">
    <property type="entry name" value="Flavin-dep_Halogenase_NPB"/>
</dbReference>